<dbReference type="HOGENOM" id="CLU_2770787_0_0_6"/>
<reference evidence="1 2" key="1">
    <citation type="journal article" date="2011" name="BMC Genomics">
        <title>Insight into cross-talk between intra-amoebal pathogens.</title>
        <authorList>
            <person name="Gimenez G."/>
            <person name="Bertelli C."/>
            <person name="Moliner C."/>
            <person name="Robert C."/>
            <person name="Raoult D."/>
            <person name="Fournier P.E."/>
            <person name="Greub G."/>
        </authorList>
    </citation>
    <scope>NUCLEOTIDE SEQUENCE [LARGE SCALE GENOMIC DNA]</scope>
    <source>
        <strain evidence="1 2">LLAP12</strain>
    </source>
</reference>
<name>G9EJ74_9GAMM</name>
<evidence type="ECO:0000313" key="2">
    <source>
        <dbReference type="Proteomes" id="UP000002770"/>
    </source>
</evidence>
<keyword evidence="2" id="KW-1185">Reference proteome</keyword>
<gene>
    <name evidence="1" type="ORF">LDG_5232</name>
</gene>
<dbReference type="EMBL" id="JH413796">
    <property type="protein sequence ID" value="EHL32640.1"/>
    <property type="molecule type" value="Genomic_DNA"/>
</dbReference>
<dbReference type="AlphaFoldDB" id="G9EJ74"/>
<protein>
    <submittedName>
        <fullName evidence="1">Uncharacterized protein</fullName>
    </submittedName>
</protein>
<dbReference type="Proteomes" id="UP000002770">
    <property type="component" value="Unassembled WGS sequence"/>
</dbReference>
<organism evidence="1 2">
    <name type="scientific">Legionella drancourtii LLAP12</name>
    <dbReference type="NCBI Taxonomy" id="658187"/>
    <lineage>
        <taxon>Bacteria</taxon>
        <taxon>Pseudomonadati</taxon>
        <taxon>Pseudomonadota</taxon>
        <taxon>Gammaproteobacteria</taxon>
        <taxon>Legionellales</taxon>
        <taxon>Legionellaceae</taxon>
        <taxon>Legionella</taxon>
    </lineage>
</organism>
<dbReference type="InParanoid" id="G9EJ74"/>
<evidence type="ECO:0000313" key="1">
    <source>
        <dbReference type="EMBL" id="EHL32640.1"/>
    </source>
</evidence>
<accession>G9EJ74</accession>
<proteinExistence type="predicted"/>
<sequence>MSAEVKLLLRAQKLKLLLRAQKLKLLLRAQRVKLLLKARKSKLFRSLKTFQTALVVQQRILQGKHQNQI</sequence>